<name>K3YIR0_SETIT</name>
<reference evidence="3" key="1">
    <citation type="journal article" date="2012" name="Nat. Biotechnol.">
        <title>Reference genome sequence of the model plant Setaria.</title>
        <authorList>
            <person name="Bennetzen J.L."/>
            <person name="Schmutz J."/>
            <person name="Wang H."/>
            <person name="Percifield R."/>
            <person name="Hawkins J."/>
            <person name="Pontaroli A.C."/>
            <person name="Estep M."/>
            <person name="Feng L."/>
            <person name="Vaughn J.N."/>
            <person name="Grimwood J."/>
            <person name="Jenkins J."/>
            <person name="Barry K."/>
            <person name="Lindquist E."/>
            <person name="Hellsten U."/>
            <person name="Deshpande S."/>
            <person name="Wang X."/>
            <person name="Wu X."/>
            <person name="Mitros T."/>
            <person name="Triplett J."/>
            <person name="Yang X."/>
            <person name="Ye C.Y."/>
            <person name="Mauro-Herrera M."/>
            <person name="Wang L."/>
            <person name="Li P."/>
            <person name="Sharma M."/>
            <person name="Sharma R."/>
            <person name="Ronald P.C."/>
            <person name="Panaud O."/>
            <person name="Kellogg E.A."/>
            <person name="Brutnell T.P."/>
            <person name="Doust A.N."/>
            <person name="Tuskan G.A."/>
            <person name="Rokhsar D."/>
            <person name="Devos K.M."/>
        </authorList>
    </citation>
    <scope>NUCLEOTIDE SEQUENCE [LARGE SCALE GENOMIC DNA]</scope>
    <source>
        <strain evidence="3">cv. Yugu1</strain>
    </source>
</reference>
<evidence type="ECO:0000313" key="2">
    <source>
        <dbReference type="EnsemblPlants" id="KQL00191"/>
    </source>
</evidence>
<dbReference type="EMBL" id="AGNK02003483">
    <property type="status" value="NOT_ANNOTATED_CDS"/>
    <property type="molecule type" value="Genomic_DNA"/>
</dbReference>
<dbReference type="HOGENOM" id="CLU_898345_0_0_1"/>
<keyword evidence="3" id="KW-1185">Reference proteome</keyword>
<evidence type="ECO:0000256" key="1">
    <source>
        <dbReference type="SAM" id="MobiDB-lite"/>
    </source>
</evidence>
<reference evidence="2" key="2">
    <citation type="submission" date="2018-08" db="UniProtKB">
        <authorList>
            <consortium name="EnsemblPlants"/>
        </authorList>
    </citation>
    <scope>IDENTIFICATION</scope>
    <source>
        <strain evidence="2">Yugu1</strain>
    </source>
</reference>
<dbReference type="Gramene" id="KQL00191">
    <property type="protein sequence ID" value="KQL00191"/>
    <property type="gene ID" value="SETIT_014129mg"/>
</dbReference>
<organism evidence="2 3">
    <name type="scientific">Setaria italica</name>
    <name type="common">Foxtail millet</name>
    <name type="synonym">Panicum italicum</name>
    <dbReference type="NCBI Taxonomy" id="4555"/>
    <lineage>
        <taxon>Eukaryota</taxon>
        <taxon>Viridiplantae</taxon>
        <taxon>Streptophyta</taxon>
        <taxon>Embryophyta</taxon>
        <taxon>Tracheophyta</taxon>
        <taxon>Spermatophyta</taxon>
        <taxon>Magnoliopsida</taxon>
        <taxon>Liliopsida</taxon>
        <taxon>Poales</taxon>
        <taxon>Poaceae</taxon>
        <taxon>PACMAD clade</taxon>
        <taxon>Panicoideae</taxon>
        <taxon>Panicodae</taxon>
        <taxon>Paniceae</taxon>
        <taxon>Cenchrinae</taxon>
        <taxon>Setaria</taxon>
    </lineage>
</organism>
<dbReference type="EnsemblPlants" id="KQL00191">
    <property type="protein sequence ID" value="KQL00191"/>
    <property type="gene ID" value="SETIT_014129mg"/>
</dbReference>
<evidence type="ECO:0000313" key="3">
    <source>
        <dbReference type="Proteomes" id="UP000004995"/>
    </source>
</evidence>
<feature type="region of interest" description="Disordered" evidence="1">
    <location>
        <begin position="114"/>
        <end position="139"/>
    </location>
</feature>
<dbReference type="InParanoid" id="K3YIR0"/>
<dbReference type="Proteomes" id="UP000004995">
    <property type="component" value="Unassembled WGS sequence"/>
</dbReference>
<proteinExistence type="predicted"/>
<protein>
    <submittedName>
        <fullName evidence="2">Uncharacterized protein</fullName>
    </submittedName>
</protein>
<dbReference type="AlphaFoldDB" id="K3YIR0"/>
<accession>K3YIR0</accession>
<sequence>MAAEVGEHLPALDDLVEEVVELDDEALGSRSQHPNPAIDDLGSLGDLVVVAVAPHANDPVQKSCLRLSMAARAWRNSYIMMPAVDVEWWSPTTRCNQGWSPISWATRCRRRAMEATSGSRRSEEEGGGVAEGVEDSAEPVEGVELEVPWGAGVEEEGGRVEPCVGEGAVVLLESGGVSPGCVDGAHEVVVVVVVVVVRCGGGGVERQPVVDGRGDAGGGGAVCVERGGAGTGELAGVPEAGGLVHVLVQPPLAGREVEALHHVEKLGVEGAEEGGGLLEEGSREARVRAAVEGVEAVRHRRVEPAVRHCC</sequence>